<dbReference type="STRING" id="595434.RISK_006294"/>
<proteinExistence type="predicted"/>
<comment type="caution">
    <text evidence="1">The sequence shown here is derived from an EMBL/GenBank/DDBJ whole genome shotgun (WGS) entry which is preliminary data.</text>
</comment>
<dbReference type="PATRIC" id="fig|595434.4.peg.5983"/>
<dbReference type="AlphaFoldDB" id="A0A0J1E895"/>
<keyword evidence="2" id="KW-1185">Reference proteome</keyword>
<organism evidence="1 2">
    <name type="scientific">Rhodopirellula islandica</name>
    <dbReference type="NCBI Taxonomy" id="595434"/>
    <lineage>
        <taxon>Bacteria</taxon>
        <taxon>Pseudomonadati</taxon>
        <taxon>Planctomycetota</taxon>
        <taxon>Planctomycetia</taxon>
        <taxon>Pirellulales</taxon>
        <taxon>Pirellulaceae</taxon>
        <taxon>Rhodopirellula</taxon>
    </lineage>
</organism>
<accession>A0A0J1E895</accession>
<dbReference type="EMBL" id="LECT01000051">
    <property type="protein sequence ID" value="KLU01664.1"/>
    <property type="molecule type" value="Genomic_DNA"/>
</dbReference>
<protein>
    <submittedName>
        <fullName evidence="1">Uncharacterized protein</fullName>
    </submittedName>
</protein>
<sequence length="49" mass="5149">MKENCTTSVTGGVLHLTAGSALQSRTTSIDVGELNTTPSWSMLIVCHCP</sequence>
<dbReference type="Proteomes" id="UP000036367">
    <property type="component" value="Unassembled WGS sequence"/>
</dbReference>
<gene>
    <name evidence="1" type="ORF">RISK_006294</name>
</gene>
<name>A0A0J1E895_RHOIS</name>
<evidence type="ECO:0000313" key="1">
    <source>
        <dbReference type="EMBL" id="KLU01664.1"/>
    </source>
</evidence>
<evidence type="ECO:0000313" key="2">
    <source>
        <dbReference type="Proteomes" id="UP000036367"/>
    </source>
</evidence>
<reference evidence="1" key="1">
    <citation type="submission" date="2015-05" db="EMBL/GenBank/DDBJ databases">
        <title>Permanent draft genome of Rhodopirellula islandicus K833.</title>
        <authorList>
            <person name="Kizina J."/>
            <person name="Richter M."/>
            <person name="Glockner F.O."/>
            <person name="Harder J."/>
        </authorList>
    </citation>
    <scope>NUCLEOTIDE SEQUENCE [LARGE SCALE GENOMIC DNA]</scope>
    <source>
        <strain evidence="1">K833</strain>
    </source>
</reference>